<keyword evidence="3" id="KW-0732">Signal</keyword>
<evidence type="ECO:0000256" key="2">
    <source>
        <dbReference type="SAM" id="Phobius"/>
    </source>
</evidence>
<feature type="non-terminal residue" evidence="5">
    <location>
        <position position="1"/>
    </location>
</feature>
<keyword evidence="2" id="KW-1133">Transmembrane helix</keyword>
<proteinExistence type="predicted"/>
<comment type="caution">
    <text evidence="5">The sequence shown here is derived from an EMBL/GenBank/DDBJ whole genome shotgun (WGS) entry which is preliminary data.</text>
</comment>
<gene>
    <name evidence="5" type="ORF">B7463_g7969</name>
</gene>
<evidence type="ECO:0000313" key="5">
    <source>
        <dbReference type="EMBL" id="RFU28367.1"/>
    </source>
</evidence>
<dbReference type="OMA" id="NNCVANC"/>
<evidence type="ECO:0000259" key="4">
    <source>
        <dbReference type="Pfam" id="PF24808"/>
    </source>
</evidence>
<sequence>MHSFQTAALLAGSLLLGAQAQQLFYPINISAVPLDTRTQWCLAQLTSCPLLCDQNNGTDAATTASNDCDPSTLDFHCVCGNGLSPNASQYSQTIPYFECQEYGNECVANCNGNSACQSDCRNNNPCGAQNPIRVNATSTTSSTSSPTGTDASTSGSGSAVVFNPFGSTSSPSSDSGHKNGAQTAINVGRSYGLAMVFTGLFAGFALML</sequence>
<evidence type="ECO:0000256" key="3">
    <source>
        <dbReference type="SAM" id="SignalP"/>
    </source>
</evidence>
<dbReference type="Pfam" id="PF24808">
    <property type="entry name" value="DUF7707"/>
    <property type="match status" value="1"/>
</dbReference>
<dbReference type="PANTHER" id="PTHR38118:SF2">
    <property type="entry name" value="CDP-ALCOHOL PHOSPHATIDYLTRANSFERASE PROTEIN"/>
    <property type="match status" value="1"/>
</dbReference>
<organism evidence="5 6">
    <name type="scientific">Scytalidium lignicola</name>
    <name type="common">Hyphomycete</name>
    <dbReference type="NCBI Taxonomy" id="5539"/>
    <lineage>
        <taxon>Eukaryota</taxon>
        <taxon>Fungi</taxon>
        <taxon>Dikarya</taxon>
        <taxon>Ascomycota</taxon>
        <taxon>Pezizomycotina</taxon>
        <taxon>Leotiomycetes</taxon>
        <taxon>Leotiomycetes incertae sedis</taxon>
        <taxon>Scytalidium</taxon>
    </lineage>
</organism>
<feature type="transmembrane region" description="Helical" evidence="2">
    <location>
        <begin position="190"/>
        <end position="207"/>
    </location>
</feature>
<reference evidence="5 6" key="1">
    <citation type="submission" date="2018-05" db="EMBL/GenBank/DDBJ databases">
        <title>Draft genome sequence of Scytalidium lignicola DSM 105466, a ubiquitous saprotrophic fungus.</title>
        <authorList>
            <person name="Buettner E."/>
            <person name="Gebauer A.M."/>
            <person name="Hofrichter M."/>
            <person name="Liers C."/>
            <person name="Kellner H."/>
        </authorList>
    </citation>
    <scope>NUCLEOTIDE SEQUENCE [LARGE SCALE GENOMIC DNA]</scope>
    <source>
        <strain evidence="5 6">DSM 105466</strain>
    </source>
</reference>
<evidence type="ECO:0000313" key="6">
    <source>
        <dbReference type="Proteomes" id="UP000258309"/>
    </source>
</evidence>
<accession>A0A3E2H4Z4</accession>
<dbReference type="EMBL" id="NCSJ02000166">
    <property type="protein sequence ID" value="RFU28367.1"/>
    <property type="molecule type" value="Genomic_DNA"/>
</dbReference>
<feature type="non-terminal residue" evidence="5">
    <location>
        <position position="208"/>
    </location>
</feature>
<dbReference type="InterPro" id="IPR056124">
    <property type="entry name" value="DUF7707"/>
</dbReference>
<keyword evidence="6" id="KW-1185">Reference proteome</keyword>
<feature type="region of interest" description="Disordered" evidence="1">
    <location>
        <begin position="137"/>
        <end position="156"/>
    </location>
</feature>
<dbReference type="STRING" id="5539.A0A3E2H4Z4"/>
<dbReference type="OrthoDB" id="2439692at2759"/>
<dbReference type="AlphaFoldDB" id="A0A3E2H4Z4"/>
<feature type="signal peptide" evidence="3">
    <location>
        <begin position="1"/>
        <end position="20"/>
    </location>
</feature>
<dbReference type="Proteomes" id="UP000258309">
    <property type="component" value="Unassembled WGS sequence"/>
</dbReference>
<evidence type="ECO:0000256" key="1">
    <source>
        <dbReference type="SAM" id="MobiDB-lite"/>
    </source>
</evidence>
<name>A0A3E2H4Z4_SCYLI</name>
<feature type="domain" description="DUF7707" evidence="4">
    <location>
        <begin position="26"/>
        <end position="131"/>
    </location>
</feature>
<protein>
    <recommendedName>
        <fullName evidence="4">DUF7707 domain-containing protein</fullName>
    </recommendedName>
</protein>
<feature type="chain" id="PRO_5017644190" description="DUF7707 domain-containing protein" evidence="3">
    <location>
        <begin position="21"/>
        <end position="208"/>
    </location>
</feature>
<dbReference type="PANTHER" id="PTHR38118">
    <property type="entry name" value="ANCHORED CELL WALL PROTEIN 11-RELATED"/>
    <property type="match status" value="1"/>
</dbReference>
<keyword evidence="2" id="KW-0812">Transmembrane</keyword>
<keyword evidence="2" id="KW-0472">Membrane</keyword>